<dbReference type="NCBIfam" id="NF002879">
    <property type="entry name" value="PRK03333.1"/>
    <property type="match status" value="1"/>
</dbReference>
<dbReference type="GO" id="GO:0004140">
    <property type="term" value="F:dephospho-CoA kinase activity"/>
    <property type="evidence" value="ECO:0007669"/>
    <property type="project" value="UniProtKB-UniRule"/>
</dbReference>
<gene>
    <name evidence="3" type="primary">coaE</name>
    <name evidence="6" type="ORF">JL106_05810</name>
</gene>
<keyword evidence="3" id="KW-0173">Coenzyme A biosynthesis</keyword>
<dbReference type="AlphaFoldDB" id="A0A939BYM9"/>
<dbReference type="InterPro" id="IPR001977">
    <property type="entry name" value="Depp_CoAkinase"/>
</dbReference>
<dbReference type="HAMAP" id="MF_00376">
    <property type="entry name" value="Dephospho_CoA_kinase"/>
    <property type="match status" value="1"/>
</dbReference>
<comment type="function">
    <text evidence="3">Catalyzes the phosphorylation of the 3'-hydroxyl group of dephosphocoenzyme A to form coenzyme A.</text>
</comment>
<dbReference type="PROSITE" id="PS51219">
    <property type="entry name" value="DPCK"/>
    <property type="match status" value="1"/>
</dbReference>
<sequence length="301" mass="31255">MITAAVTGGIGSGKSTVSRRLAELGAVVSDSDQLARQVVAPGTPGLAAVAERFGAGVLTADGALDRAALAAIVFGDPAARRDLEAITHPLVRRAFRAVRDGAAPGAVVVNDIPILTALAVAASFHLVIGVTVDDDRRVARLIDRGMTEADARARIAAQIGDAQRRPLCDVWLDNNGVLDALVRQVDRVWSERLVPFAAAVGDDAAAPRSPAPVATDLSPDDRARVQARLALAVGTDVVDDERGRFRAEIPAGRTDEAIAALHRAGWLPVPSVPSLQPHDGPGDPVLRSADPGAPTEIVLRG</sequence>
<dbReference type="InterPro" id="IPR027417">
    <property type="entry name" value="P-loop_NTPase"/>
</dbReference>
<keyword evidence="3 6" id="KW-0808">Transferase</keyword>
<evidence type="ECO:0000256" key="5">
    <source>
        <dbReference type="SAM" id="MobiDB-lite"/>
    </source>
</evidence>
<dbReference type="Proteomes" id="UP000663792">
    <property type="component" value="Unassembled WGS sequence"/>
</dbReference>
<feature type="region of interest" description="Disordered" evidence="5">
    <location>
        <begin position="272"/>
        <end position="301"/>
    </location>
</feature>
<keyword evidence="2 3" id="KW-0067">ATP-binding</keyword>
<proteinExistence type="inferred from homology"/>
<evidence type="ECO:0000256" key="2">
    <source>
        <dbReference type="ARBA" id="ARBA00022840"/>
    </source>
</evidence>
<comment type="subcellular location">
    <subcellularLocation>
        <location evidence="3">Cytoplasm</location>
    </subcellularLocation>
</comment>
<evidence type="ECO:0000256" key="1">
    <source>
        <dbReference type="ARBA" id="ARBA00022741"/>
    </source>
</evidence>
<dbReference type="Gene3D" id="3.40.50.300">
    <property type="entry name" value="P-loop containing nucleotide triphosphate hydrolases"/>
    <property type="match status" value="1"/>
</dbReference>
<dbReference type="GO" id="GO:0005737">
    <property type="term" value="C:cytoplasm"/>
    <property type="evidence" value="ECO:0007669"/>
    <property type="project" value="UniProtKB-SubCell"/>
</dbReference>
<comment type="catalytic activity">
    <reaction evidence="3">
        <text>3'-dephospho-CoA + ATP = ADP + CoA + H(+)</text>
        <dbReference type="Rhea" id="RHEA:18245"/>
        <dbReference type="ChEBI" id="CHEBI:15378"/>
        <dbReference type="ChEBI" id="CHEBI:30616"/>
        <dbReference type="ChEBI" id="CHEBI:57287"/>
        <dbReference type="ChEBI" id="CHEBI:57328"/>
        <dbReference type="ChEBI" id="CHEBI:456216"/>
        <dbReference type="EC" id="2.7.1.24"/>
    </reaction>
</comment>
<dbReference type="PANTHER" id="PTHR10695">
    <property type="entry name" value="DEPHOSPHO-COA KINASE-RELATED"/>
    <property type="match status" value="1"/>
</dbReference>
<accession>A0A939BYM9</accession>
<dbReference type="SUPFAM" id="SSF52540">
    <property type="entry name" value="P-loop containing nucleoside triphosphate hydrolases"/>
    <property type="match status" value="1"/>
</dbReference>
<keyword evidence="1 3" id="KW-0547">Nucleotide-binding</keyword>
<dbReference type="PANTHER" id="PTHR10695:SF46">
    <property type="entry name" value="BIFUNCTIONAL COENZYME A SYNTHASE-RELATED"/>
    <property type="match status" value="1"/>
</dbReference>
<comment type="pathway">
    <text evidence="3">Cofactor biosynthesis; coenzyme A biosynthesis; CoA from (R)-pantothenate: step 5/5.</text>
</comment>
<dbReference type="CDD" id="cd02022">
    <property type="entry name" value="DPCK"/>
    <property type="match status" value="1"/>
</dbReference>
<protein>
    <recommendedName>
        <fullName evidence="3 4">Dephospho-CoA kinase</fullName>
        <ecNumber evidence="3 4">2.7.1.24</ecNumber>
    </recommendedName>
    <alternativeName>
        <fullName evidence="3">Dephosphocoenzyme A kinase</fullName>
    </alternativeName>
</protein>
<feature type="binding site" evidence="3">
    <location>
        <begin position="11"/>
        <end position="16"/>
    </location>
    <ligand>
        <name>ATP</name>
        <dbReference type="ChEBI" id="CHEBI:30616"/>
    </ligand>
</feature>
<dbReference type="EC" id="2.7.1.24" evidence="3 4"/>
<evidence type="ECO:0000313" key="7">
    <source>
        <dbReference type="Proteomes" id="UP000663792"/>
    </source>
</evidence>
<evidence type="ECO:0000256" key="4">
    <source>
        <dbReference type="NCBIfam" id="TIGR00152"/>
    </source>
</evidence>
<dbReference type="NCBIfam" id="TIGR00152">
    <property type="entry name" value="dephospho-CoA kinase"/>
    <property type="match status" value="1"/>
</dbReference>
<dbReference type="GO" id="GO:0015937">
    <property type="term" value="P:coenzyme A biosynthetic process"/>
    <property type="evidence" value="ECO:0007669"/>
    <property type="project" value="UniProtKB-UniRule"/>
</dbReference>
<comment type="similarity">
    <text evidence="3">Belongs to the CoaE family.</text>
</comment>
<reference evidence="6" key="1">
    <citation type="submission" date="2021-01" db="EMBL/GenBank/DDBJ databases">
        <title>YIM 132084 draft genome.</title>
        <authorList>
            <person name="An D."/>
        </authorList>
    </citation>
    <scope>NUCLEOTIDE SEQUENCE</scope>
    <source>
        <strain evidence="6">YIM 132084</strain>
    </source>
</reference>
<dbReference type="RefSeq" id="WP_205259759.1">
    <property type="nucleotide sequence ID" value="NZ_JAERWK010000008.1"/>
</dbReference>
<dbReference type="EMBL" id="JAERWK010000008">
    <property type="protein sequence ID" value="MBM9466796.1"/>
    <property type="molecule type" value="Genomic_DNA"/>
</dbReference>
<dbReference type="GO" id="GO:0005524">
    <property type="term" value="F:ATP binding"/>
    <property type="evidence" value="ECO:0007669"/>
    <property type="project" value="UniProtKB-UniRule"/>
</dbReference>
<evidence type="ECO:0000313" key="6">
    <source>
        <dbReference type="EMBL" id="MBM9466796.1"/>
    </source>
</evidence>
<comment type="caution">
    <text evidence="6">The sequence shown here is derived from an EMBL/GenBank/DDBJ whole genome shotgun (WGS) entry which is preliminary data.</text>
</comment>
<evidence type="ECO:0000256" key="3">
    <source>
        <dbReference type="HAMAP-Rule" id="MF_00376"/>
    </source>
</evidence>
<dbReference type="Pfam" id="PF01121">
    <property type="entry name" value="CoaE"/>
    <property type="match status" value="1"/>
</dbReference>
<keyword evidence="3 6" id="KW-0418">Kinase</keyword>
<keyword evidence="3" id="KW-0963">Cytoplasm</keyword>
<organism evidence="6 7">
    <name type="scientific">Nakamurella leprariae</name>
    <dbReference type="NCBI Taxonomy" id="2803911"/>
    <lineage>
        <taxon>Bacteria</taxon>
        <taxon>Bacillati</taxon>
        <taxon>Actinomycetota</taxon>
        <taxon>Actinomycetes</taxon>
        <taxon>Nakamurellales</taxon>
        <taxon>Nakamurellaceae</taxon>
        <taxon>Nakamurella</taxon>
    </lineage>
</organism>
<name>A0A939BYM9_9ACTN</name>
<keyword evidence="7" id="KW-1185">Reference proteome</keyword>